<protein>
    <submittedName>
        <fullName evidence="2">Uncharacterized protein</fullName>
    </submittedName>
</protein>
<evidence type="ECO:0000313" key="2">
    <source>
        <dbReference type="EMBL" id="KAK9125511.1"/>
    </source>
</evidence>
<feature type="coiled-coil region" evidence="1">
    <location>
        <begin position="28"/>
        <end position="72"/>
    </location>
</feature>
<keyword evidence="1" id="KW-0175">Coiled coil</keyword>
<evidence type="ECO:0000256" key="1">
    <source>
        <dbReference type="SAM" id="Coils"/>
    </source>
</evidence>
<organism evidence="2 3">
    <name type="scientific">Stephania cephalantha</name>
    <dbReference type="NCBI Taxonomy" id="152367"/>
    <lineage>
        <taxon>Eukaryota</taxon>
        <taxon>Viridiplantae</taxon>
        <taxon>Streptophyta</taxon>
        <taxon>Embryophyta</taxon>
        <taxon>Tracheophyta</taxon>
        <taxon>Spermatophyta</taxon>
        <taxon>Magnoliopsida</taxon>
        <taxon>Ranunculales</taxon>
        <taxon>Menispermaceae</taxon>
        <taxon>Menispermoideae</taxon>
        <taxon>Cissampelideae</taxon>
        <taxon>Stephania</taxon>
    </lineage>
</organism>
<dbReference type="AlphaFoldDB" id="A0AAP0J122"/>
<evidence type="ECO:0000313" key="3">
    <source>
        <dbReference type="Proteomes" id="UP001419268"/>
    </source>
</evidence>
<sequence>MTGLDMEVLLEKTITDEVIERYGRVNGYEDTEDEREKAKIAKREIDQRRKIKDDMRRILEEMSKARNDLNVEQPARAYDGLYMEESEFVFMGTILRNQMTTLRNQELVFENQSVLPRKVHRMEGKMSKRHRRQGGAEVHVPST</sequence>
<dbReference type="EMBL" id="JBBNAG010000006">
    <property type="protein sequence ID" value="KAK9125511.1"/>
    <property type="molecule type" value="Genomic_DNA"/>
</dbReference>
<keyword evidence="3" id="KW-1185">Reference proteome</keyword>
<proteinExistence type="predicted"/>
<gene>
    <name evidence="2" type="ORF">Scep_014357</name>
</gene>
<accession>A0AAP0J122</accession>
<name>A0AAP0J122_9MAGN</name>
<dbReference type="Proteomes" id="UP001419268">
    <property type="component" value="Unassembled WGS sequence"/>
</dbReference>
<comment type="caution">
    <text evidence="2">The sequence shown here is derived from an EMBL/GenBank/DDBJ whole genome shotgun (WGS) entry which is preliminary data.</text>
</comment>
<reference evidence="2 3" key="1">
    <citation type="submission" date="2024-01" db="EMBL/GenBank/DDBJ databases">
        <title>Genome assemblies of Stephania.</title>
        <authorList>
            <person name="Yang L."/>
        </authorList>
    </citation>
    <scope>NUCLEOTIDE SEQUENCE [LARGE SCALE GENOMIC DNA]</scope>
    <source>
        <strain evidence="2">JXDWG</strain>
        <tissue evidence="2">Leaf</tissue>
    </source>
</reference>